<name>A0A1F7YGY2_9BACT</name>
<gene>
    <name evidence="8" type="ORF">A2628_03185</name>
</gene>
<dbReference type="PANTHER" id="PTHR43811:SF19">
    <property type="entry name" value="39 KDA FK506-BINDING NUCLEAR PROTEIN"/>
    <property type="match status" value="1"/>
</dbReference>
<dbReference type="Proteomes" id="UP000179221">
    <property type="component" value="Unassembled WGS sequence"/>
</dbReference>
<dbReference type="EMBL" id="MGGL01000011">
    <property type="protein sequence ID" value="OGM26522.1"/>
    <property type="molecule type" value="Genomic_DNA"/>
</dbReference>
<comment type="caution">
    <text evidence="8">The sequence shown here is derived from an EMBL/GenBank/DDBJ whole genome shotgun (WGS) entry which is preliminary data.</text>
</comment>
<reference evidence="8 9" key="1">
    <citation type="journal article" date="2016" name="Nat. Commun.">
        <title>Thousands of microbial genomes shed light on interconnected biogeochemical processes in an aquifer system.</title>
        <authorList>
            <person name="Anantharaman K."/>
            <person name="Brown C.T."/>
            <person name="Hug L.A."/>
            <person name="Sharon I."/>
            <person name="Castelle C.J."/>
            <person name="Probst A.J."/>
            <person name="Thomas B.C."/>
            <person name="Singh A."/>
            <person name="Wilkins M.J."/>
            <person name="Karaoz U."/>
            <person name="Brodie E.L."/>
            <person name="Williams K.H."/>
            <person name="Hubbard S.S."/>
            <person name="Banfield J.F."/>
        </authorList>
    </citation>
    <scope>NUCLEOTIDE SEQUENCE [LARGE SCALE GENOMIC DNA]</scope>
</reference>
<dbReference type="FunFam" id="3.10.50.40:FF:000006">
    <property type="entry name" value="Peptidyl-prolyl cis-trans isomerase"/>
    <property type="match status" value="1"/>
</dbReference>
<evidence type="ECO:0000256" key="6">
    <source>
        <dbReference type="RuleBase" id="RU003915"/>
    </source>
</evidence>
<dbReference type="InterPro" id="IPR046357">
    <property type="entry name" value="PPIase_dom_sf"/>
</dbReference>
<feature type="domain" description="PPIase FKBP-type" evidence="7">
    <location>
        <begin position="27"/>
        <end position="114"/>
    </location>
</feature>
<comment type="similarity">
    <text evidence="2 6">Belongs to the FKBP-type PPIase family.</text>
</comment>
<dbReference type="PROSITE" id="PS50059">
    <property type="entry name" value="FKBP_PPIASE"/>
    <property type="match status" value="1"/>
</dbReference>
<evidence type="ECO:0000256" key="1">
    <source>
        <dbReference type="ARBA" id="ARBA00000971"/>
    </source>
</evidence>
<dbReference type="Pfam" id="PF00254">
    <property type="entry name" value="FKBP_C"/>
    <property type="match status" value="1"/>
</dbReference>
<dbReference type="GO" id="GO:0003755">
    <property type="term" value="F:peptidyl-prolyl cis-trans isomerase activity"/>
    <property type="evidence" value="ECO:0007669"/>
    <property type="project" value="UniProtKB-UniRule"/>
</dbReference>
<dbReference type="SUPFAM" id="SSF54534">
    <property type="entry name" value="FKBP-like"/>
    <property type="match status" value="1"/>
</dbReference>
<evidence type="ECO:0000256" key="3">
    <source>
        <dbReference type="ARBA" id="ARBA00023110"/>
    </source>
</evidence>
<proteinExistence type="inferred from homology"/>
<dbReference type="AlphaFoldDB" id="A0A1F7YGY2"/>
<accession>A0A1F7YGY2</accession>
<comment type="catalytic activity">
    <reaction evidence="1 5 6">
        <text>[protein]-peptidylproline (omega=180) = [protein]-peptidylproline (omega=0)</text>
        <dbReference type="Rhea" id="RHEA:16237"/>
        <dbReference type="Rhea" id="RHEA-COMP:10747"/>
        <dbReference type="Rhea" id="RHEA-COMP:10748"/>
        <dbReference type="ChEBI" id="CHEBI:83833"/>
        <dbReference type="ChEBI" id="CHEBI:83834"/>
        <dbReference type="EC" id="5.2.1.8"/>
    </reaction>
</comment>
<keyword evidence="4 5" id="KW-0413">Isomerase</keyword>
<dbReference type="PANTHER" id="PTHR43811">
    <property type="entry name" value="FKBP-TYPE PEPTIDYL-PROLYL CIS-TRANS ISOMERASE FKPA"/>
    <property type="match status" value="1"/>
</dbReference>
<dbReference type="EC" id="5.2.1.8" evidence="6"/>
<evidence type="ECO:0000313" key="8">
    <source>
        <dbReference type="EMBL" id="OGM26522.1"/>
    </source>
</evidence>
<organism evidence="8 9">
    <name type="scientific">Candidatus Woesebacteria bacterium RIFCSPHIGHO2_01_FULL_40_22</name>
    <dbReference type="NCBI Taxonomy" id="1802499"/>
    <lineage>
        <taxon>Bacteria</taxon>
        <taxon>Candidatus Woeseibacteriota</taxon>
    </lineage>
</organism>
<protein>
    <recommendedName>
        <fullName evidence="6">Peptidyl-prolyl cis-trans isomerase</fullName>
        <ecNumber evidence="6">5.2.1.8</ecNumber>
    </recommendedName>
</protein>
<evidence type="ECO:0000256" key="5">
    <source>
        <dbReference type="PROSITE-ProRule" id="PRU00277"/>
    </source>
</evidence>
<evidence type="ECO:0000313" key="9">
    <source>
        <dbReference type="Proteomes" id="UP000179221"/>
    </source>
</evidence>
<evidence type="ECO:0000256" key="4">
    <source>
        <dbReference type="ARBA" id="ARBA00023235"/>
    </source>
</evidence>
<sequence>MTDTTATNTEIKIEDLKVGTGKEAKSGNKVSVNYLGTLTDGTKFDSSYDRNQPFRFGLGAGEVIPGWDQGVVGMKEGGKRKLTIPPALGYGDRETGPVPANSTLVFEIELLKVE</sequence>
<evidence type="ECO:0000259" key="7">
    <source>
        <dbReference type="PROSITE" id="PS50059"/>
    </source>
</evidence>
<evidence type="ECO:0000256" key="2">
    <source>
        <dbReference type="ARBA" id="ARBA00006577"/>
    </source>
</evidence>
<keyword evidence="3 5" id="KW-0697">Rotamase</keyword>
<dbReference type="InterPro" id="IPR001179">
    <property type="entry name" value="PPIase_FKBP_dom"/>
</dbReference>
<dbReference type="Gene3D" id="3.10.50.40">
    <property type="match status" value="1"/>
</dbReference>